<feature type="transmembrane region" description="Helical" evidence="1">
    <location>
        <begin position="38"/>
        <end position="57"/>
    </location>
</feature>
<dbReference type="EMBL" id="MSFN02000010">
    <property type="protein sequence ID" value="PTU17625.1"/>
    <property type="molecule type" value="Genomic_DNA"/>
</dbReference>
<gene>
    <name evidence="2" type="ORF">P175DRAFT_099531</name>
</gene>
<dbReference type="Proteomes" id="UP000244073">
    <property type="component" value="Unassembled WGS sequence"/>
</dbReference>
<dbReference type="AlphaFoldDB" id="A0A2T5LMW3"/>
<dbReference type="RefSeq" id="XP_040749017.1">
    <property type="nucleotide sequence ID" value="XM_040901145.1"/>
</dbReference>
<name>A0A2T5LMW3_9EURO</name>
<comment type="caution">
    <text evidence="2">The sequence shown here is derived from an EMBL/GenBank/DDBJ whole genome shotgun (WGS) entry which is preliminary data.</text>
</comment>
<dbReference type="VEuPathDB" id="FungiDB:P175DRAFT_099531"/>
<reference evidence="2 3" key="1">
    <citation type="journal article" date="2018" name="Proc. Natl. Acad. Sci. U.S.A.">
        <title>Linking secondary metabolites to gene clusters through genome sequencing of six diverse Aspergillus species.</title>
        <authorList>
            <person name="Kaerboelling I."/>
            <person name="Vesth T.C."/>
            <person name="Frisvad J.C."/>
            <person name="Nybo J.L."/>
            <person name="Theobald S."/>
            <person name="Kuo A."/>
            <person name="Bowyer P."/>
            <person name="Matsuda Y."/>
            <person name="Mondo S."/>
            <person name="Lyhne E.K."/>
            <person name="Kogle M.E."/>
            <person name="Clum A."/>
            <person name="Lipzen A."/>
            <person name="Salamov A."/>
            <person name="Ngan C.Y."/>
            <person name="Daum C."/>
            <person name="Chiniquy J."/>
            <person name="Barry K."/>
            <person name="LaButti K."/>
            <person name="Haridas S."/>
            <person name="Simmons B.A."/>
            <person name="Magnuson J.K."/>
            <person name="Mortensen U.H."/>
            <person name="Larsen T.O."/>
            <person name="Grigoriev I.V."/>
            <person name="Baker S.E."/>
            <person name="Andersen M.R."/>
        </authorList>
    </citation>
    <scope>NUCLEOTIDE SEQUENCE [LARGE SCALE GENOMIC DNA]</scope>
    <source>
        <strain evidence="2 3">IBT 24754</strain>
    </source>
</reference>
<keyword evidence="1" id="KW-1133">Transmembrane helix</keyword>
<proteinExistence type="predicted"/>
<keyword evidence="1" id="KW-0472">Membrane</keyword>
<keyword evidence="1" id="KW-0812">Transmembrane</keyword>
<sequence>MLAAIVPVYLDSISGTSRDVSNSVLPFSGHIINSSSSAYHLLVFPLLLFFFFFYYYYCCCYCYSCYYYYYYYYYCPICAITQLFPAKKLSPPTSPCRVHFPSTWTRISTLAVSLVAAGFSLSLPNFHSPQISYYLSSLSLSLSLSLPSSSSSTPPVFH</sequence>
<dbReference type="GeneID" id="63818030"/>
<protein>
    <submittedName>
        <fullName evidence="2">Uncharacterized protein</fullName>
    </submittedName>
</protein>
<evidence type="ECO:0000313" key="2">
    <source>
        <dbReference type="EMBL" id="PTU17625.1"/>
    </source>
</evidence>
<evidence type="ECO:0000313" key="3">
    <source>
        <dbReference type="Proteomes" id="UP000244073"/>
    </source>
</evidence>
<organism evidence="2 3">
    <name type="scientific">Aspergillus ochraceoroseus IBT 24754</name>
    <dbReference type="NCBI Taxonomy" id="1392256"/>
    <lineage>
        <taxon>Eukaryota</taxon>
        <taxon>Fungi</taxon>
        <taxon>Dikarya</taxon>
        <taxon>Ascomycota</taxon>
        <taxon>Pezizomycotina</taxon>
        <taxon>Eurotiomycetes</taxon>
        <taxon>Eurotiomycetidae</taxon>
        <taxon>Eurotiales</taxon>
        <taxon>Aspergillaceae</taxon>
        <taxon>Aspergillus</taxon>
        <taxon>Aspergillus subgen. Nidulantes</taxon>
    </lineage>
</organism>
<accession>A0A2T5LMW3</accession>
<evidence type="ECO:0000256" key="1">
    <source>
        <dbReference type="SAM" id="Phobius"/>
    </source>
</evidence>